<protein>
    <recommendedName>
        <fullName evidence="6">X-box-binding protein 1</fullName>
    </recommendedName>
</protein>
<sequence>LLTERTANLLNISRVKGLRVLPPTLAFVTASGDVYNSYTRRAITSERKRAKLDFLTEEEKAIRRKILNREAAQKARDRKKDSIKMMEQCIAQLRTENRLLRRTNVALREKCRDHEQKFISLRTELDVLTQNRAVRVSSTHPSAAGRGSLSSGSPLPTPSVHGFSLPSFTSNTPDPDFLLPELSTIEVSSEVTIPSPETLEADAHEVDIAPIVSSSSVYDLIYQSFCGSEATSDVILSPSSTSDESLDDILQCLEADGYCSDALESTIPSLTPEYSFVDTP</sequence>
<evidence type="ECO:0000256" key="3">
    <source>
        <dbReference type="ARBA" id="ARBA00023125"/>
    </source>
</evidence>
<dbReference type="SMART" id="SM00338">
    <property type="entry name" value="BRLZ"/>
    <property type="match status" value="1"/>
</dbReference>
<feature type="region of interest" description="Disordered" evidence="8">
    <location>
        <begin position="136"/>
        <end position="156"/>
    </location>
</feature>
<keyword evidence="7" id="KW-0175">Coiled coil</keyword>
<evidence type="ECO:0000256" key="5">
    <source>
        <dbReference type="ARBA" id="ARBA00023242"/>
    </source>
</evidence>
<keyword evidence="4" id="KW-0804">Transcription</keyword>
<evidence type="ECO:0000256" key="2">
    <source>
        <dbReference type="ARBA" id="ARBA00023015"/>
    </source>
</evidence>
<dbReference type="Gene3D" id="1.20.5.170">
    <property type="match status" value="1"/>
</dbReference>
<dbReference type="GO" id="GO:0005634">
    <property type="term" value="C:nucleus"/>
    <property type="evidence" value="ECO:0007669"/>
    <property type="project" value="TreeGrafter"/>
</dbReference>
<dbReference type="InterPro" id="IPR004827">
    <property type="entry name" value="bZIP"/>
</dbReference>
<evidence type="ECO:0000256" key="4">
    <source>
        <dbReference type="ARBA" id="ARBA00023163"/>
    </source>
</evidence>
<accession>A0A183T891</accession>
<keyword evidence="5" id="KW-0539">Nucleus</keyword>
<dbReference type="WBParaSite" id="SSLN_0001317301-mRNA-1">
    <property type="protein sequence ID" value="SSLN_0001317301-mRNA-1"/>
    <property type="gene ID" value="SSLN_0001317301"/>
</dbReference>
<feature type="coiled-coil region" evidence="7">
    <location>
        <begin position="90"/>
        <end position="117"/>
    </location>
</feature>
<evidence type="ECO:0000256" key="8">
    <source>
        <dbReference type="SAM" id="MobiDB-lite"/>
    </source>
</evidence>
<reference evidence="10" key="1">
    <citation type="submission" date="2016-06" db="UniProtKB">
        <authorList>
            <consortium name="WormBaseParasite"/>
        </authorList>
    </citation>
    <scope>IDENTIFICATION</scope>
</reference>
<dbReference type="SUPFAM" id="SSF57959">
    <property type="entry name" value="Leucine zipper domain"/>
    <property type="match status" value="1"/>
</dbReference>
<dbReference type="PROSITE" id="PS50217">
    <property type="entry name" value="BZIP"/>
    <property type="match status" value="1"/>
</dbReference>
<dbReference type="InterPro" id="IPR052470">
    <property type="entry name" value="ER_Stress-Reg_TF"/>
</dbReference>
<dbReference type="InterPro" id="IPR046347">
    <property type="entry name" value="bZIP_sf"/>
</dbReference>
<dbReference type="CDD" id="cd14691">
    <property type="entry name" value="bZIP_XBP1"/>
    <property type="match status" value="1"/>
</dbReference>
<keyword evidence="3" id="KW-0238">DNA-binding</keyword>
<organism evidence="10">
    <name type="scientific">Schistocephalus solidus</name>
    <name type="common">Tapeworm</name>
    <dbReference type="NCBI Taxonomy" id="70667"/>
    <lineage>
        <taxon>Eukaryota</taxon>
        <taxon>Metazoa</taxon>
        <taxon>Spiralia</taxon>
        <taxon>Lophotrochozoa</taxon>
        <taxon>Platyhelminthes</taxon>
        <taxon>Cestoda</taxon>
        <taxon>Eucestoda</taxon>
        <taxon>Diphyllobothriidea</taxon>
        <taxon>Diphyllobothriidae</taxon>
        <taxon>Schistocephalus</taxon>
    </lineage>
</organism>
<feature type="compositionally biased region" description="Low complexity" evidence="8">
    <location>
        <begin position="141"/>
        <end position="154"/>
    </location>
</feature>
<dbReference type="GO" id="GO:0000977">
    <property type="term" value="F:RNA polymerase II transcription regulatory region sequence-specific DNA binding"/>
    <property type="evidence" value="ECO:0007669"/>
    <property type="project" value="TreeGrafter"/>
</dbReference>
<keyword evidence="1" id="KW-0832">Ubl conjugation</keyword>
<dbReference type="PANTHER" id="PTHR46542:SF1">
    <property type="entry name" value="X-BOX BINDING PROTEIN 1"/>
    <property type="match status" value="1"/>
</dbReference>
<evidence type="ECO:0000256" key="1">
    <source>
        <dbReference type="ARBA" id="ARBA00022843"/>
    </source>
</evidence>
<evidence type="ECO:0000259" key="9">
    <source>
        <dbReference type="PROSITE" id="PS50217"/>
    </source>
</evidence>
<proteinExistence type="predicted"/>
<evidence type="ECO:0000256" key="6">
    <source>
        <dbReference type="ARBA" id="ARBA00040165"/>
    </source>
</evidence>
<evidence type="ECO:0000256" key="7">
    <source>
        <dbReference type="SAM" id="Coils"/>
    </source>
</evidence>
<dbReference type="PANTHER" id="PTHR46542">
    <property type="entry name" value="X-BOX BINDING PROTEIN 1"/>
    <property type="match status" value="1"/>
</dbReference>
<feature type="domain" description="BZIP" evidence="9">
    <location>
        <begin position="58"/>
        <end position="121"/>
    </location>
</feature>
<dbReference type="Pfam" id="PF00170">
    <property type="entry name" value="bZIP_1"/>
    <property type="match status" value="1"/>
</dbReference>
<evidence type="ECO:0000313" key="10">
    <source>
        <dbReference type="WBParaSite" id="SSLN_0001317301-mRNA-1"/>
    </source>
</evidence>
<dbReference type="AlphaFoldDB" id="A0A183T891"/>
<keyword evidence="2" id="KW-0805">Transcription regulation</keyword>
<dbReference type="GO" id="GO:0000981">
    <property type="term" value="F:DNA-binding transcription factor activity, RNA polymerase II-specific"/>
    <property type="evidence" value="ECO:0007669"/>
    <property type="project" value="TreeGrafter"/>
</dbReference>
<name>A0A183T891_SCHSO</name>